<dbReference type="CDD" id="cd17260">
    <property type="entry name" value="RMtype1_S_EcoEI-TRD1-CR1_like"/>
    <property type="match status" value="1"/>
</dbReference>
<evidence type="ECO:0000313" key="6">
    <source>
        <dbReference type="Proteomes" id="UP000033615"/>
    </source>
</evidence>
<dbReference type="Gene3D" id="3.90.220.20">
    <property type="entry name" value="DNA methylase specificity domains"/>
    <property type="match status" value="2"/>
</dbReference>
<evidence type="ECO:0000256" key="2">
    <source>
        <dbReference type="ARBA" id="ARBA00022747"/>
    </source>
</evidence>
<keyword evidence="2" id="KW-0680">Restriction system</keyword>
<dbReference type="Pfam" id="PF01420">
    <property type="entry name" value="Methylase_S"/>
    <property type="match status" value="1"/>
</dbReference>
<keyword evidence="3" id="KW-0238">DNA-binding</keyword>
<reference evidence="5" key="1">
    <citation type="submission" date="2016-12" db="EMBL/GenBank/DDBJ databases">
        <title>Genome sequence of Streptomyces antioxidans MUSC 164.</title>
        <authorList>
            <person name="Lee L.-H."/>
            <person name="Ser H.-L."/>
        </authorList>
    </citation>
    <scope>NUCLEOTIDE SEQUENCE [LARGE SCALE GENOMIC DNA]</scope>
    <source>
        <strain evidence="5">MUSC 164</strain>
    </source>
</reference>
<evidence type="ECO:0000313" key="5">
    <source>
        <dbReference type="EMBL" id="OPF80511.1"/>
    </source>
</evidence>
<dbReference type="PANTHER" id="PTHR30408:SF12">
    <property type="entry name" value="TYPE I RESTRICTION ENZYME MJAVIII SPECIFICITY SUBUNIT"/>
    <property type="match status" value="1"/>
</dbReference>
<dbReference type="GO" id="GO:0003677">
    <property type="term" value="F:DNA binding"/>
    <property type="evidence" value="ECO:0007669"/>
    <property type="project" value="UniProtKB-KW"/>
</dbReference>
<gene>
    <name evidence="5" type="ORF">VT50_0212675</name>
</gene>
<protein>
    <recommendedName>
        <fullName evidence="4">Type I restriction modification DNA specificity domain-containing protein</fullName>
    </recommendedName>
</protein>
<dbReference type="Proteomes" id="UP000033615">
    <property type="component" value="Unassembled WGS sequence"/>
</dbReference>
<evidence type="ECO:0000256" key="3">
    <source>
        <dbReference type="ARBA" id="ARBA00023125"/>
    </source>
</evidence>
<accession>A0A1V4D6P3</accession>
<dbReference type="CDD" id="cd16961">
    <property type="entry name" value="RMtype1_S_TRD-CR_like"/>
    <property type="match status" value="1"/>
</dbReference>
<dbReference type="InterPro" id="IPR044946">
    <property type="entry name" value="Restrct_endonuc_typeI_TRD_sf"/>
</dbReference>
<dbReference type="EMBL" id="LAKD02000030">
    <property type="protein sequence ID" value="OPF80511.1"/>
    <property type="molecule type" value="Genomic_DNA"/>
</dbReference>
<dbReference type="InterPro" id="IPR000055">
    <property type="entry name" value="Restrct_endonuc_typeI_TRD"/>
</dbReference>
<dbReference type="OrthoDB" id="9798929at2"/>
<evidence type="ECO:0000259" key="4">
    <source>
        <dbReference type="Pfam" id="PF01420"/>
    </source>
</evidence>
<comment type="caution">
    <text evidence="5">The sequence shown here is derived from an EMBL/GenBank/DDBJ whole genome shotgun (WGS) entry which is preliminary data.</text>
</comment>
<dbReference type="GO" id="GO:0009307">
    <property type="term" value="P:DNA restriction-modification system"/>
    <property type="evidence" value="ECO:0007669"/>
    <property type="project" value="UniProtKB-KW"/>
</dbReference>
<sequence>MVERQLTFADLAKAGDMIFGDGYRTKKSEHGMPGLPILRVAEVHDGVIRPDFTDYVSNAYRGAMGVKVSRWGDIVLTTKGTVGRVAIIPVGSPEFVYSPQVCFFRVAEGARLESKYLYYWFKGSEFWSQAGSRKSQTDMADYLNLSDIRSLSITVPDRLQQQAVVEVVGALDDKIAINERIAATYEQLLKLQVDCMGLEADPDPVTAASVTEFVQFNPKVAKPSSEAVYVDMAALSVNRAGISAWTRREPKGGTRFVNGDTLLARITPCLENGKTGYVDFMENGEIGVGSTEFIVMRSVQGVPPEFSYFLARSKRFREHAIRNMVGSSGRQRVAAVDAANFYISRPDEKLLAAFGEVASNFFAHVRSLDRESRTLAALRDSLLPQLMSGKLRVRDAEKIVEGAV</sequence>
<organism evidence="5 6">
    <name type="scientific">Streptomyces antioxidans</name>
    <dbReference type="NCBI Taxonomy" id="1507734"/>
    <lineage>
        <taxon>Bacteria</taxon>
        <taxon>Bacillati</taxon>
        <taxon>Actinomycetota</taxon>
        <taxon>Actinomycetes</taxon>
        <taxon>Kitasatosporales</taxon>
        <taxon>Streptomycetaceae</taxon>
        <taxon>Streptomyces</taxon>
    </lineage>
</organism>
<dbReference type="InterPro" id="IPR052021">
    <property type="entry name" value="Type-I_RS_S_subunit"/>
</dbReference>
<dbReference type="SUPFAM" id="SSF116734">
    <property type="entry name" value="DNA methylase specificity domain"/>
    <property type="match status" value="2"/>
</dbReference>
<proteinExistence type="inferred from homology"/>
<dbReference type="PANTHER" id="PTHR30408">
    <property type="entry name" value="TYPE-1 RESTRICTION ENZYME ECOKI SPECIFICITY PROTEIN"/>
    <property type="match status" value="1"/>
</dbReference>
<name>A0A1V4D6P3_9ACTN</name>
<dbReference type="AlphaFoldDB" id="A0A1V4D6P3"/>
<feature type="domain" description="Type I restriction modification DNA specificity" evidence="4">
    <location>
        <begin position="72"/>
        <end position="183"/>
    </location>
</feature>
<evidence type="ECO:0000256" key="1">
    <source>
        <dbReference type="ARBA" id="ARBA00010923"/>
    </source>
</evidence>
<comment type="similarity">
    <text evidence="1">Belongs to the type-I restriction system S methylase family.</text>
</comment>
<keyword evidence="6" id="KW-1185">Reference proteome</keyword>
<dbReference type="RefSeq" id="WP_075200344.1">
    <property type="nucleotide sequence ID" value="NZ_LAKD02000030.1"/>
</dbReference>